<evidence type="ECO:0000313" key="13">
    <source>
        <dbReference type="Proteomes" id="UP000190037"/>
    </source>
</evidence>
<evidence type="ECO:0000256" key="3">
    <source>
        <dbReference type="ARBA" id="ARBA00022538"/>
    </source>
</evidence>
<dbReference type="OrthoDB" id="9788285at2"/>
<name>A0A1T3NUZ7_9ACTN</name>
<dbReference type="Proteomes" id="UP000190037">
    <property type="component" value="Unassembled WGS sequence"/>
</dbReference>
<keyword evidence="5 11" id="KW-0547">Nucleotide-binding</keyword>
<evidence type="ECO:0000256" key="8">
    <source>
        <dbReference type="ARBA" id="ARBA00022989"/>
    </source>
</evidence>
<keyword evidence="8 11" id="KW-1133">Transmembrane helix</keyword>
<evidence type="ECO:0000256" key="7">
    <source>
        <dbReference type="ARBA" id="ARBA00022958"/>
    </source>
</evidence>
<dbReference type="GO" id="GO:0005886">
    <property type="term" value="C:plasma membrane"/>
    <property type="evidence" value="ECO:0007669"/>
    <property type="project" value="UniProtKB-SubCell"/>
</dbReference>
<sequence length="244" mass="25723">MATTFSTRIRVLGAALRAFLVLTVLLGILYPLSMTGIAQALFKDNADGSMVSVNGKDVGSRLIGQSFDLVDAQGNPRTFDADGREVLATADGTGYTYLQGGGALSAEQAAGVGPLPDPKWFQPRPSAAHYDGLGSGASNYGPENPTFVKLVAERKAQVAEFNGVGEDRVPVDAVTASGSGLDPHISRAYALIQVERVARERGGLDAAEVRALVDKHEDGRTIGFLGQERVNVLELNIALAKLTR</sequence>
<keyword evidence="1 11" id="KW-0813">Transport</keyword>
<keyword evidence="13" id="KW-1185">Reference proteome</keyword>
<evidence type="ECO:0000256" key="5">
    <source>
        <dbReference type="ARBA" id="ARBA00022741"/>
    </source>
</evidence>
<protein>
    <recommendedName>
        <fullName evidence="11">Potassium-transporting ATPase KdpC subunit</fullName>
    </recommendedName>
    <alternativeName>
        <fullName evidence="11">ATP phosphohydrolase [potassium-transporting] C chain</fullName>
    </alternativeName>
    <alternativeName>
        <fullName evidence="11">Potassium-binding and translocating subunit C</fullName>
    </alternativeName>
    <alternativeName>
        <fullName evidence="11">Potassium-translocating ATPase C chain</fullName>
    </alternativeName>
</protein>
<comment type="subcellular location">
    <subcellularLocation>
        <location evidence="11">Cell membrane</location>
        <topology evidence="11">Single-pass membrane protein</topology>
    </subcellularLocation>
</comment>
<dbReference type="RefSeq" id="WP_078974941.1">
    <property type="nucleotide sequence ID" value="NZ_MWQN01000001.1"/>
</dbReference>
<dbReference type="InterPro" id="IPR003820">
    <property type="entry name" value="KdpC"/>
</dbReference>
<reference evidence="12 13" key="1">
    <citation type="submission" date="2017-03" db="EMBL/GenBank/DDBJ databases">
        <title>Draft genome sequence of Streptomyces scabrisporus NF3, endophyte isolated from Amphipterygium adstringens.</title>
        <authorList>
            <person name="Vazquez M."/>
            <person name="Ceapa C.D."/>
            <person name="Rodriguez Luna D."/>
            <person name="Sanchez Esquivel S."/>
        </authorList>
    </citation>
    <scope>NUCLEOTIDE SEQUENCE [LARGE SCALE GENOMIC DNA]</scope>
    <source>
        <strain evidence="12 13">NF3</strain>
    </source>
</reference>
<dbReference type="GO" id="GO:0008556">
    <property type="term" value="F:P-type potassium transmembrane transporter activity"/>
    <property type="evidence" value="ECO:0007669"/>
    <property type="project" value="InterPro"/>
</dbReference>
<dbReference type="PIRSF" id="PIRSF001296">
    <property type="entry name" value="K_ATPase_KdpC"/>
    <property type="match status" value="1"/>
</dbReference>
<dbReference type="STRING" id="159449.B4N89_06695"/>
<keyword evidence="7 11" id="KW-0630">Potassium</keyword>
<dbReference type="Pfam" id="PF02669">
    <property type="entry name" value="KdpC"/>
    <property type="match status" value="1"/>
</dbReference>
<evidence type="ECO:0000256" key="6">
    <source>
        <dbReference type="ARBA" id="ARBA00022840"/>
    </source>
</evidence>
<keyword evidence="4 11" id="KW-0812">Transmembrane</keyword>
<keyword evidence="3 11" id="KW-0633">Potassium transport</keyword>
<dbReference type="HAMAP" id="MF_00276">
    <property type="entry name" value="KdpC"/>
    <property type="match status" value="1"/>
</dbReference>
<evidence type="ECO:0000256" key="10">
    <source>
        <dbReference type="ARBA" id="ARBA00023136"/>
    </source>
</evidence>
<comment type="similarity">
    <text evidence="11">Belongs to the KdpC family.</text>
</comment>
<keyword evidence="2 11" id="KW-1003">Cell membrane</keyword>
<accession>A0A1T3NUZ7</accession>
<gene>
    <name evidence="11" type="primary">kdpC</name>
    <name evidence="12" type="ORF">B4N89_06695</name>
</gene>
<evidence type="ECO:0000256" key="2">
    <source>
        <dbReference type="ARBA" id="ARBA00022475"/>
    </source>
</evidence>
<evidence type="ECO:0000313" key="12">
    <source>
        <dbReference type="EMBL" id="OPC80687.1"/>
    </source>
</evidence>
<dbReference type="EMBL" id="MWQN01000001">
    <property type="protein sequence ID" value="OPC80687.1"/>
    <property type="molecule type" value="Genomic_DNA"/>
</dbReference>
<keyword evidence="9 11" id="KW-0406">Ion transport</keyword>
<organism evidence="12 13">
    <name type="scientific">Embleya scabrispora</name>
    <dbReference type="NCBI Taxonomy" id="159449"/>
    <lineage>
        <taxon>Bacteria</taxon>
        <taxon>Bacillati</taxon>
        <taxon>Actinomycetota</taxon>
        <taxon>Actinomycetes</taxon>
        <taxon>Kitasatosporales</taxon>
        <taxon>Streptomycetaceae</taxon>
        <taxon>Embleya</taxon>
    </lineage>
</organism>
<dbReference type="GO" id="GO:0005524">
    <property type="term" value="F:ATP binding"/>
    <property type="evidence" value="ECO:0007669"/>
    <property type="project" value="UniProtKB-UniRule"/>
</dbReference>
<comment type="subunit">
    <text evidence="11">The system is composed of three essential subunits: KdpA, KdpB and KdpC.</text>
</comment>
<evidence type="ECO:0000256" key="1">
    <source>
        <dbReference type="ARBA" id="ARBA00022448"/>
    </source>
</evidence>
<dbReference type="PANTHER" id="PTHR30042">
    <property type="entry name" value="POTASSIUM-TRANSPORTING ATPASE C CHAIN"/>
    <property type="match status" value="1"/>
</dbReference>
<evidence type="ECO:0000256" key="9">
    <source>
        <dbReference type="ARBA" id="ARBA00023065"/>
    </source>
</evidence>
<evidence type="ECO:0000256" key="4">
    <source>
        <dbReference type="ARBA" id="ARBA00022692"/>
    </source>
</evidence>
<comment type="caution">
    <text evidence="12">The sequence shown here is derived from an EMBL/GenBank/DDBJ whole genome shotgun (WGS) entry which is preliminary data.</text>
</comment>
<keyword evidence="6 11" id="KW-0067">ATP-binding</keyword>
<keyword evidence="10 11" id="KW-0472">Membrane</keyword>
<dbReference type="PANTHER" id="PTHR30042:SF2">
    <property type="entry name" value="POTASSIUM-TRANSPORTING ATPASE KDPC SUBUNIT"/>
    <property type="match status" value="1"/>
</dbReference>
<proteinExistence type="inferred from homology"/>
<comment type="function">
    <text evidence="11">Part of the high-affinity ATP-driven potassium transport (or Kdp) system, which catalyzes the hydrolysis of ATP coupled with the electrogenic transport of potassium into the cytoplasm. This subunit acts as a catalytic chaperone that increases the ATP-binding affinity of the ATP-hydrolyzing subunit KdpB by the formation of a transient KdpB/KdpC/ATP ternary complex.</text>
</comment>
<evidence type="ECO:0000256" key="11">
    <source>
        <dbReference type="HAMAP-Rule" id="MF_00276"/>
    </source>
</evidence>
<dbReference type="AlphaFoldDB" id="A0A1T3NUZ7"/>